<dbReference type="SUPFAM" id="SSF81321">
    <property type="entry name" value="Family A G protein-coupled receptor-like"/>
    <property type="match status" value="1"/>
</dbReference>
<evidence type="ECO:0000256" key="1">
    <source>
        <dbReference type="ARBA" id="ARBA00004141"/>
    </source>
</evidence>
<keyword evidence="3 5" id="KW-1133">Transmembrane helix</keyword>
<dbReference type="Proteomes" id="UP000320333">
    <property type="component" value="Unassembled WGS sequence"/>
</dbReference>
<dbReference type="Pfam" id="PF05462">
    <property type="entry name" value="Dicty_CAR"/>
    <property type="match status" value="1"/>
</dbReference>
<dbReference type="GO" id="GO:0004930">
    <property type="term" value="F:G protein-coupled receptor activity"/>
    <property type="evidence" value="ECO:0007669"/>
    <property type="project" value="TreeGrafter"/>
</dbReference>
<gene>
    <name evidence="7" type="ORF">CcCBS67573_g08378</name>
</gene>
<evidence type="ECO:0000256" key="5">
    <source>
        <dbReference type="SAM" id="Phobius"/>
    </source>
</evidence>
<feature type="transmembrane region" description="Helical" evidence="5">
    <location>
        <begin position="125"/>
        <end position="151"/>
    </location>
</feature>
<dbReference type="GO" id="GO:0007189">
    <property type="term" value="P:adenylate cyclase-activating G protein-coupled receptor signaling pathway"/>
    <property type="evidence" value="ECO:0007669"/>
    <property type="project" value="TreeGrafter"/>
</dbReference>
<dbReference type="GO" id="GO:0005886">
    <property type="term" value="C:plasma membrane"/>
    <property type="evidence" value="ECO:0007669"/>
    <property type="project" value="TreeGrafter"/>
</dbReference>
<dbReference type="OrthoDB" id="18453at2759"/>
<evidence type="ECO:0000256" key="3">
    <source>
        <dbReference type="ARBA" id="ARBA00022989"/>
    </source>
</evidence>
<dbReference type="STRING" id="246404.A0A507EKF8"/>
<dbReference type="PROSITE" id="PS50261">
    <property type="entry name" value="G_PROTEIN_RECEP_F2_4"/>
    <property type="match status" value="1"/>
</dbReference>
<keyword evidence="4 5" id="KW-0472">Membrane</keyword>
<feature type="transmembrane region" description="Helical" evidence="5">
    <location>
        <begin position="87"/>
        <end position="113"/>
    </location>
</feature>
<reference evidence="7 8" key="1">
    <citation type="journal article" date="2019" name="Sci. Rep.">
        <title>Comparative genomics of chytrid fungi reveal insights into the obligate biotrophic and pathogenic lifestyle of Synchytrium endobioticum.</title>
        <authorList>
            <person name="van de Vossenberg B.T.L.H."/>
            <person name="Warris S."/>
            <person name="Nguyen H.D.T."/>
            <person name="van Gent-Pelzer M.P.E."/>
            <person name="Joly D.L."/>
            <person name="van de Geest H.C."/>
            <person name="Bonants P.J.M."/>
            <person name="Smith D.S."/>
            <person name="Levesque C.A."/>
            <person name="van der Lee T.A.J."/>
        </authorList>
    </citation>
    <scope>NUCLEOTIDE SEQUENCE [LARGE SCALE GENOMIC DNA]</scope>
    <source>
        <strain evidence="7 8">CBS 675.73</strain>
    </source>
</reference>
<feature type="transmembrane region" description="Helical" evidence="5">
    <location>
        <begin position="177"/>
        <end position="198"/>
    </location>
</feature>
<name>A0A507EKF8_9FUNG</name>
<protein>
    <recommendedName>
        <fullName evidence="6">G-protein coupled receptors family 2 profile 2 domain-containing protein</fullName>
    </recommendedName>
</protein>
<organism evidence="7 8">
    <name type="scientific">Chytriomyces confervae</name>
    <dbReference type="NCBI Taxonomy" id="246404"/>
    <lineage>
        <taxon>Eukaryota</taxon>
        <taxon>Fungi</taxon>
        <taxon>Fungi incertae sedis</taxon>
        <taxon>Chytridiomycota</taxon>
        <taxon>Chytridiomycota incertae sedis</taxon>
        <taxon>Chytridiomycetes</taxon>
        <taxon>Chytridiales</taxon>
        <taxon>Chytriomycetaceae</taxon>
        <taxon>Chytriomyces</taxon>
    </lineage>
</organism>
<dbReference type="EMBL" id="QEAP01000540">
    <property type="protein sequence ID" value="TPX64573.1"/>
    <property type="molecule type" value="Genomic_DNA"/>
</dbReference>
<evidence type="ECO:0000259" key="6">
    <source>
        <dbReference type="PROSITE" id="PS50261"/>
    </source>
</evidence>
<feature type="transmembrane region" description="Helical" evidence="5">
    <location>
        <begin position="323"/>
        <end position="347"/>
    </location>
</feature>
<dbReference type="AlphaFoldDB" id="A0A507EKF8"/>
<accession>A0A507EKF8</accession>
<dbReference type="GO" id="GO:0007166">
    <property type="term" value="P:cell surface receptor signaling pathway"/>
    <property type="evidence" value="ECO:0007669"/>
    <property type="project" value="InterPro"/>
</dbReference>
<evidence type="ECO:0000256" key="2">
    <source>
        <dbReference type="ARBA" id="ARBA00022692"/>
    </source>
</evidence>
<evidence type="ECO:0000313" key="8">
    <source>
        <dbReference type="Proteomes" id="UP000320333"/>
    </source>
</evidence>
<dbReference type="PANTHER" id="PTHR23112:SF0">
    <property type="entry name" value="TRANSMEMBRANE PROTEIN 116"/>
    <property type="match status" value="1"/>
</dbReference>
<feature type="transmembrane region" description="Helical" evidence="5">
    <location>
        <begin position="6"/>
        <end position="29"/>
    </location>
</feature>
<feature type="transmembrane region" description="Helical" evidence="5">
    <location>
        <begin position="299"/>
        <end position="317"/>
    </location>
</feature>
<sequence>MNLLRLIMRVFCSISVLLNFSLIACVAALKRFHRPISFLQGTILKKANIHLSSSASAAANLAVLELIHAAMYILGNEIAETSPAACFFVGIACQFFFNAVTFMNFIISLYVYLSIIYRREVAERYWYYYHVYVWGLSALLTGLVFVMQAVLKRGPVIGDATFECWISSEYPDLRIKLFYVPLWIHSAFIFAIYVRILLFLKSHRKKRCDENIQTGMIPSIPETNAAASPEASFQSDQKESYFRTLSIYGPGSNVSSFFMPGSAGVGSTPLSSLPKVSKKESVKGCKVSKPGVSKGNKMLLIKAGVMSIGFLISWVPASTTRMLSLFPAITAPFWLSILSAVGLSTLVEQWEDGFTSAPGESIVRR</sequence>
<feature type="domain" description="G-protein coupled receptors family 2 profile 2" evidence="6">
    <location>
        <begin position="4"/>
        <end position="205"/>
    </location>
</feature>
<dbReference type="PROSITE" id="PS51257">
    <property type="entry name" value="PROKAR_LIPOPROTEIN"/>
    <property type="match status" value="1"/>
</dbReference>
<dbReference type="PANTHER" id="PTHR23112">
    <property type="entry name" value="G PROTEIN-COUPLED RECEPTOR 157-RELATED"/>
    <property type="match status" value="1"/>
</dbReference>
<evidence type="ECO:0000256" key="4">
    <source>
        <dbReference type="ARBA" id="ARBA00023136"/>
    </source>
</evidence>
<proteinExistence type="predicted"/>
<comment type="subcellular location">
    <subcellularLocation>
        <location evidence="1">Membrane</location>
        <topology evidence="1">Multi-pass membrane protein</topology>
    </subcellularLocation>
</comment>
<dbReference type="InterPro" id="IPR017981">
    <property type="entry name" value="GPCR_2-like_7TM"/>
</dbReference>
<dbReference type="Gene3D" id="1.20.1070.10">
    <property type="entry name" value="Rhodopsin 7-helix transmembrane proteins"/>
    <property type="match status" value="1"/>
</dbReference>
<keyword evidence="2 5" id="KW-0812">Transmembrane</keyword>
<evidence type="ECO:0000313" key="7">
    <source>
        <dbReference type="EMBL" id="TPX64573.1"/>
    </source>
</evidence>
<keyword evidence="8" id="KW-1185">Reference proteome</keyword>
<comment type="caution">
    <text evidence="7">The sequence shown here is derived from an EMBL/GenBank/DDBJ whole genome shotgun (WGS) entry which is preliminary data.</text>
</comment>